<dbReference type="RefSeq" id="WP_207977145.1">
    <property type="nucleotide sequence ID" value="NZ_JAGDEL010000005.1"/>
</dbReference>
<evidence type="ECO:0000313" key="2">
    <source>
        <dbReference type="Proteomes" id="UP000663981"/>
    </source>
</evidence>
<reference evidence="1 2" key="1">
    <citation type="submission" date="2021-03" db="EMBL/GenBank/DDBJ databases">
        <title>Whole genome sequence of Metabacillus bambusae BG109.</title>
        <authorList>
            <person name="Jeong J.W."/>
        </authorList>
    </citation>
    <scope>NUCLEOTIDE SEQUENCE [LARGE SCALE GENOMIC DNA]</scope>
    <source>
        <strain evidence="1 2">BG109</strain>
    </source>
</reference>
<dbReference type="Proteomes" id="UP000663981">
    <property type="component" value="Unassembled WGS sequence"/>
</dbReference>
<comment type="caution">
    <text evidence="1">The sequence shown here is derived from an EMBL/GenBank/DDBJ whole genome shotgun (WGS) entry which is preliminary data.</text>
</comment>
<organism evidence="1 2">
    <name type="scientific">Metabacillus bambusae</name>
    <dbReference type="NCBI Taxonomy" id="2795218"/>
    <lineage>
        <taxon>Bacteria</taxon>
        <taxon>Bacillati</taxon>
        <taxon>Bacillota</taxon>
        <taxon>Bacilli</taxon>
        <taxon>Bacillales</taxon>
        <taxon>Bacillaceae</taxon>
        <taxon>Metabacillus</taxon>
    </lineage>
</organism>
<proteinExistence type="predicted"/>
<name>A0ABS3N0T0_9BACI</name>
<dbReference type="EMBL" id="JAGDEL010000005">
    <property type="protein sequence ID" value="MBO1511798.1"/>
    <property type="molecule type" value="Genomic_DNA"/>
</dbReference>
<accession>A0ABS3N0T0</accession>
<evidence type="ECO:0000313" key="1">
    <source>
        <dbReference type="EMBL" id="MBO1511798.1"/>
    </source>
</evidence>
<protein>
    <submittedName>
        <fullName evidence="1">Uncharacterized protein</fullName>
    </submittedName>
</protein>
<gene>
    <name evidence="1" type="ORF">I7822_08960</name>
</gene>
<keyword evidence="2" id="KW-1185">Reference proteome</keyword>
<sequence length="61" mass="7032">MKQYVFTFDTNDHQRDLIINASGIVDAVNQLKLILNVVKTDSNYQTKGVYYKGVIFNNHLL</sequence>